<proteinExistence type="predicted"/>
<dbReference type="PANTHER" id="PTHR13271">
    <property type="entry name" value="UNCHARACTERIZED PUTATIVE METHYLTRANSFERASE"/>
    <property type="match status" value="1"/>
</dbReference>
<dbReference type="Pfam" id="PF00856">
    <property type="entry name" value="SET"/>
    <property type="match status" value="1"/>
</dbReference>
<dbReference type="InterPro" id="IPR001214">
    <property type="entry name" value="SET_dom"/>
</dbReference>
<accession>A0A9P1CRQ5</accession>
<evidence type="ECO:0000313" key="4">
    <source>
        <dbReference type="EMBL" id="CAI3997322.1"/>
    </source>
</evidence>
<sequence length="1292" mass="146226">MPFGYDSDRVAAELQLQKRVRQAELALAKADRPLPQEPRVPSTREVVASPRSPHFGVQIQRANPLGHLDDMTVEVPPVPAGFSRVQGSGSPEFRQRVDAIRCRLQSLPEAQEAYEDLKSRLLEVQSQQLQAAAKVNPQAEATPQVERSEDTASKWALEAENEDLIQRLRLLRWAERHGATVSASWRVLQPVAGNGDRGDPGDRTCHATERLEEGRVLLRLPRALALEVPPDSGPLGVEPDFLAALRCQAHETLVQGVPASSALMVALLVCRERLQNDSAFADYLDSLPTSYPTMPLLDEKPSWDADNAEVEDELQDSAWIYDGTAVRLLASSGQGLAGSEGLKAMRRVSDRLGASWPNATDAQLRWAAASVQSRAHARRGGGTILLPVADCFNHSPSNANCEVLQHADAIEVVTSCEIDPGEELLLCYGKFSNAELLFNAGFTCWPNEHDCLMVSPTELLASAEECWEGLKPELLRQRLQQRLRHLDASPARLTAAMPLLGSGIPAKTITLLSGLLIDEEQWKDLVEKGGDGELHDAWVADSAEGHALRCAVLGCLLRLLRGKHLQPRCMKFHVLQTRVVGLRFKATSMEEDAEALKKTDAALCALPSGAKVALVRRQNALRVRLGERQVLRRLEAALESRKASLDASKRPRLEKKKWDITGEADEQIDADFRNLEEKMQEEINDVAQEGIQLEEHWFQKVEELQHELTEAKMAPESEQLQQTMAEELEARLAEMKGQDQMDQMQQRAEASHVAMRFKTYRMNYEKRSRYPGDLQRKRPEHVKNINFKKSKRNVLDGPKNKYKPRFKTYRMNYEKRSRYPGDLQRKRPEHVKNINFKKSKRNVLDGPKNKYKPRFKTYRMNYEKRSRYPGDLQRKRPEHVKNINFKKSKRNVLDGPKNKYKPRFKTYRMNYEKRSRYPGDLQRKRPEHVKNINFKKSKRNVLDGPKNKYKPRFKTYRMNYEKRSRYPGDLRRKRGHGWSSVEVEAKRKTVARVAEMQSEKQECLQQIAALQGLLEDEKQVGKLLVSQRMVAAKVQATVTQEMAEMSEHEESQAEQLQQLLLAESTWAEELLDLRCDLELKAASASRGTPRHPKPPRDRRRDREATAPVPMSVANELAQLELALGLWDARTRSLHERDKDVELLLQAQLARAETKAMRFKGGQDFAEEKLQQLRSELDALGSAQLLAAAAEDRAALLEEELHAQGQIQDSPAPASESSSIPPSEKETPVVSPDVQLRPAADTSALRSWRKSWAPGAFQLEDLDQKEAPAVKLSRATLTPQSSRRGWRMSWSGV</sequence>
<comment type="caution">
    <text evidence="4">The sequence shown here is derived from an EMBL/GenBank/DDBJ whole genome shotgun (WGS) entry which is preliminary data.</text>
</comment>
<dbReference type="Gene3D" id="3.90.1410.10">
    <property type="entry name" value="set domain protein methyltransferase, domain 1"/>
    <property type="match status" value="1"/>
</dbReference>
<reference evidence="4" key="1">
    <citation type="submission" date="2022-10" db="EMBL/GenBank/DDBJ databases">
        <authorList>
            <person name="Chen Y."/>
            <person name="Dougan E. K."/>
            <person name="Chan C."/>
            <person name="Rhodes N."/>
            <person name="Thang M."/>
        </authorList>
    </citation>
    <scope>NUCLEOTIDE SEQUENCE</scope>
</reference>
<feature type="region of interest" description="Disordered" evidence="2">
    <location>
        <begin position="1083"/>
        <end position="1108"/>
    </location>
</feature>
<protein>
    <submittedName>
        <fullName evidence="6">Actin-histidine N-methyltransferase (Protein-L-histidine N-tele-methyltransferase) (SET domain-containing protein 3)</fullName>
    </submittedName>
</protein>
<dbReference type="InterPro" id="IPR046341">
    <property type="entry name" value="SET_dom_sf"/>
</dbReference>
<dbReference type="EMBL" id="CAMXCT020002322">
    <property type="protein sequence ID" value="CAL1150697.1"/>
    <property type="molecule type" value="Genomic_DNA"/>
</dbReference>
<evidence type="ECO:0000259" key="3">
    <source>
        <dbReference type="PROSITE" id="PS50280"/>
    </source>
</evidence>
<dbReference type="EMBL" id="CAMXCT030002322">
    <property type="protein sequence ID" value="CAL4784634.1"/>
    <property type="molecule type" value="Genomic_DNA"/>
</dbReference>
<dbReference type="InterPro" id="IPR050600">
    <property type="entry name" value="SETD3_SETD6_MTase"/>
</dbReference>
<gene>
    <name evidence="4" type="ORF">C1SCF055_LOCUS23712</name>
</gene>
<feature type="coiled-coil region" evidence="1">
    <location>
        <begin position="1162"/>
        <end position="1199"/>
    </location>
</feature>
<feature type="compositionally biased region" description="Low complexity" evidence="2">
    <location>
        <begin position="1209"/>
        <end position="1221"/>
    </location>
</feature>
<dbReference type="EMBL" id="CAMXCT010002322">
    <property type="protein sequence ID" value="CAI3997322.1"/>
    <property type="molecule type" value="Genomic_DNA"/>
</dbReference>
<organism evidence="4">
    <name type="scientific">Cladocopium goreaui</name>
    <dbReference type="NCBI Taxonomy" id="2562237"/>
    <lineage>
        <taxon>Eukaryota</taxon>
        <taxon>Sar</taxon>
        <taxon>Alveolata</taxon>
        <taxon>Dinophyceae</taxon>
        <taxon>Suessiales</taxon>
        <taxon>Symbiodiniaceae</taxon>
        <taxon>Cladocopium</taxon>
    </lineage>
</organism>
<evidence type="ECO:0000313" key="6">
    <source>
        <dbReference type="EMBL" id="CAL4784634.1"/>
    </source>
</evidence>
<evidence type="ECO:0000256" key="2">
    <source>
        <dbReference type="SAM" id="MobiDB-lite"/>
    </source>
</evidence>
<dbReference type="SUPFAM" id="SSF82199">
    <property type="entry name" value="SET domain"/>
    <property type="match status" value="1"/>
</dbReference>
<dbReference type="OrthoDB" id="441812at2759"/>
<dbReference type="CDD" id="cd10527">
    <property type="entry name" value="SET_LSMT"/>
    <property type="match status" value="1"/>
</dbReference>
<feature type="region of interest" description="Disordered" evidence="2">
    <location>
        <begin position="1202"/>
        <end position="1241"/>
    </location>
</feature>
<evidence type="ECO:0000256" key="1">
    <source>
        <dbReference type="SAM" id="Coils"/>
    </source>
</evidence>
<dbReference type="PROSITE" id="PS50280">
    <property type="entry name" value="SET"/>
    <property type="match status" value="1"/>
</dbReference>
<feature type="compositionally biased region" description="Basic and acidic residues" evidence="2">
    <location>
        <begin position="1094"/>
        <end position="1104"/>
    </location>
</feature>
<name>A0A9P1CRQ5_9DINO</name>
<dbReference type="Proteomes" id="UP001152797">
    <property type="component" value="Unassembled WGS sequence"/>
</dbReference>
<keyword evidence="1" id="KW-0175">Coiled coil</keyword>
<reference evidence="5" key="2">
    <citation type="submission" date="2024-04" db="EMBL/GenBank/DDBJ databases">
        <authorList>
            <person name="Chen Y."/>
            <person name="Shah S."/>
            <person name="Dougan E. K."/>
            <person name="Thang M."/>
            <person name="Chan C."/>
        </authorList>
    </citation>
    <scope>NUCLEOTIDE SEQUENCE [LARGE SCALE GENOMIC DNA]</scope>
</reference>
<feature type="compositionally biased region" description="Low complexity" evidence="2">
    <location>
        <begin position="1280"/>
        <end position="1292"/>
    </location>
</feature>
<keyword evidence="7" id="KW-1185">Reference proteome</keyword>
<evidence type="ECO:0000313" key="7">
    <source>
        <dbReference type="Proteomes" id="UP001152797"/>
    </source>
</evidence>
<evidence type="ECO:0000313" key="5">
    <source>
        <dbReference type="EMBL" id="CAL1150697.1"/>
    </source>
</evidence>
<feature type="region of interest" description="Disordered" evidence="2">
    <location>
        <begin position="1256"/>
        <end position="1292"/>
    </location>
</feature>
<feature type="domain" description="SET" evidence="3">
    <location>
        <begin position="183"/>
        <end position="429"/>
    </location>
</feature>
<dbReference type="GO" id="GO:0016279">
    <property type="term" value="F:protein-lysine N-methyltransferase activity"/>
    <property type="evidence" value="ECO:0007669"/>
    <property type="project" value="TreeGrafter"/>
</dbReference>